<reference evidence="2" key="1">
    <citation type="submission" date="2020-08" db="EMBL/GenBank/DDBJ databases">
        <title>Genome public.</title>
        <authorList>
            <person name="Liu C."/>
            <person name="Sun Q."/>
        </authorList>
    </citation>
    <scope>NUCLEOTIDE SEQUENCE</scope>
    <source>
        <strain evidence="2">NSJ-42</strain>
    </source>
</reference>
<keyword evidence="1" id="KW-0175">Coiled coil</keyword>
<comment type="caution">
    <text evidence="2">The sequence shown here is derived from an EMBL/GenBank/DDBJ whole genome shotgun (WGS) entry which is preliminary data.</text>
</comment>
<proteinExistence type="predicted"/>
<evidence type="ECO:0000313" key="2">
    <source>
        <dbReference type="EMBL" id="MBC5640915.1"/>
    </source>
</evidence>
<dbReference type="RefSeq" id="WP_186835462.1">
    <property type="nucleotide sequence ID" value="NZ_JACOOQ010000019.1"/>
</dbReference>
<dbReference type="Proteomes" id="UP000662088">
    <property type="component" value="Unassembled WGS sequence"/>
</dbReference>
<evidence type="ECO:0000313" key="3">
    <source>
        <dbReference type="Proteomes" id="UP000662088"/>
    </source>
</evidence>
<dbReference type="AlphaFoldDB" id="A0A8I0DP90"/>
<organism evidence="2 3">
    <name type="scientific">Clostridium lentum</name>
    <dbReference type="NCBI Taxonomy" id="2763037"/>
    <lineage>
        <taxon>Bacteria</taxon>
        <taxon>Bacillati</taxon>
        <taxon>Bacillota</taxon>
        <taxon>Clostridia</taxon>
        <taxon>Eubacteriales</taxon>
        <taxon>Clostridiaceae</taxon>
        <taxon>Clostridium</taxon>
    </lineage>
</organism>
<protein>
    <submittedName>
        <fullName evidence="2">Uncharacterized protein</fullName>
    </submittedName>
</protein>
<dbReference type="EMBL" id="JACOOQ010000019">
    <property type="protein sequence ID" value="MBC5640915.1"/>
    <property type="molecule type" value="Genomic_DNA"/>
</dbReference>
<evidence type="ECO:0000256" key="1">
    <source>
        <dbReference type="SAM" id="Coils"/>
    </source>
</evidence>
<feature type="coiled-coil region" evidence="1">
    <location>
        <begin position="53"/>
        <end position="87"/>
    </location>
</feature>
<sequence>MIHILLIVIGIVLIVVNRDIKNERADDGGSFTNILKNEEKEFTDYDMKFVDMRKDMAESILDLQKEIEELRTEVFNIENSNVNIKENIKQVKLDNDIKRDCIDKDIISEINFNNLKDNHGDDSKFENIKMMIDEGKSDEEICSSLSIGKGEVLLVRALYNQ</sequence>
<keyword evidence="3" id="KW-1185">Reference proteome</keyword>
<gene>
    <name evidence="2" type="ORF">H8R92_10860</name>
</gene>
<name>A0A8I0DP90_9CLOT</name>
<accession>A0A8I0DP90</accession>